<dbReference type="Gene3D" id="2.90.10.10">
    <property type="entry name" value="Bulb-type lectin domain"/>
    <property type="match status" value="1"/>
</dbReference>
<gene>
    <name evidence="2" type="primary">LOC109007457</name>
</gene>
<name>A0A2I4GFK5_JUGRE</name>
<dbReference type="AlphaFoldDB" id="A0A2I4GFK5"/>
<sequence>MAIDTNEAFLLILVLLLLLRECFTVADDTLSMGESLSAYTGDYLSSDNHKFELGYFKRSNSSNIYLGIWYKGIEDQRIVWVANRENYLSDPYSSRLEFSNDGNLVLLQTSSEIPFWSTNLRHLPSNSTEATLLDDGNFVLRDRSNLSTIFWESFDHPTDTWLPGAKLGIDKVGKVPKQLISWRNSEDPSPGVFSFGLDPNGVIQFILESINSHV</sequence>
<dbReference type="SMART" id="SM00108">
    <property type="entry name" value="B_lectin"/>
    <property type="match status" value="1"/>
</dbReference>
<dbReference type="PANTHER" id="PTHR32444">
    <property type="entry name" value="BULB-TYPE LECTIN DOMAIN-CONTAINING PROTEIN"/>
    <property type="match status" value="1"/>
</dbReference>
<keyword evidence="1" id="KW-1185">Reference proteome</keyword>
<dbReference type="Gramene" id="Jr16_05700_p1">
    <property type="protein sequence ID" value="cds.Jr16_05700_p1"/>
    <property type="gene ID" value="Jr16_05700"/>
</dbReference>
<dbReference type="KEGG" id="jre:109007457"/>
<dbReference type="InterPro" id="IPR036426">
    <property type="entry name" value="Bulb-type_lectin_dom_sf"/>
</dbReference>
<reference evidence="2" key="1">
    <citation type="submission" date="2025-08" db="UniProtKB">
        <authorList>
            <consortium name="RefSeq"/>
        </authorList>
    </citation>
    <scope>IDENTIFICATION</scope>
    <source>
        <tissue evidence="2">Leaves</tissue>
    </source>
</reference>
<dbReference type="PANTHER" id="PTHR32444:SF247">
    <property type="entry name" value="OS01G0958200 PROTEIN"/>
    <property type="match status" value="1"/>
</dbReference>
<dbReference type="PROSITE" id="PS50927">
    <property type="entry name" value="BULB_LECTIN"/>
    <property type="match status" value="1"/>
</dbReference>
<dbReference type="SUPFAM" id="SSF51110">
    <property type="entry name" value="alpha-D-mannose-specific plant lectins"/>
    <property type="match status" value="1"/>
</dbReference>
<dbReference type="RefSeq" id="XP_018842675.1">
    <property type="nucleotide sequence ID" value="XM_018987130.1"/>
</dbReference>
<dbReference type="InterPro" id="IPR001480">
    <property type="entry name" value="Bulb-type_lectin_dom"/>
</dbReference>
<dbReference type="STRING" id="51240.A0A2I4GFK5"/>
<evidence type="ECO:0000313" key="1">
    <source>
        <dbReference type="Proteomes" id="UP000235220"/>
    </source>
</evidence>
<evidence type="ECO:0000313" key="2">
    <source>
        <dbReference type="RefSeq" id="XP_018842675.1"/>
    </source>
</evidence>
<dbReference type="FunFam" id="2.90.10.10:FF:000002">
    <property type="entry name" value="Serine/threonine-protein kinase"/>
    <property type="match status" value="1"/>
</dbReference>
<dbReference type="Pfam" id="PF01453">
    <property type="entry name" value="B_lectin"/>
    <property type="match status" value="1"/>
</dbReference>
<protein>
    <submittedName>
        <fullName evidence="2">S-locus-specific glycoprotein S13-like</fullName>
    </submittedName>
</protein>
<accession>A0A2I4GFK5</accession>
<proteinExistence type="predicted"/>
<organism evidence="1 2">
    <name type="scientific">Juglans regia</name>
    <name type="common">English walnut</name>
    <dbReference type="NCBI Taxonomy" id="51240"/>
    <lineage>
        <taxon>Eukaryota</taxon>
        <taxon>Viridiplantae</taxon>
        <taxon>Streptophyta</taxon>
        <taxon>Embryophyta</taxon>
        <taxon>Tracheophyta</taxon>
        <taxon>Spermatophyta</taxon>
        <taxon>Magnoliopsida</taxon>
        <taxon>eudicotyledons</taxon>
        <taxon>Gunneridae</taxon>
        <taxon>Pentapetalae</taxon>
        <taxon>rosids</taxon>
        <taxon>fabids</taxon>
        <taxon>Fagales</taxon>
        <taxon>Juglandaceae</taxon>
        <taxon>Juglans</taxon>
    </lineage>
</organism>
<dbReference type="GeneID" id="109007457"/>
<dbReference type="OrthoDB" id="1936886at2759"/>
<dbReference type="CDD" id="cd00028">
    <property type="entry name" value="B_lectin"/>
    <property type="match status" value="1"/>
</dbReference>
<dbReference type="Proteomes" id="UP000235220">
    <property type="component" value="Chromosome 16"/>
</dbReference>